<evidence type="ECO:0000313" key="4">
    <source>
        <dbReference type="Proteomes" id="UP000427906"/>
    </source>
</evidence>
<dbReference type="Gene3D" id="3.40.630.30">
    <property type="match status" value="1"/>
</dbReference>
<organism evidence="3 4">
    <name type="scientific">Desulfosarcina alkanivorans</name>
    <dbReference type="NCBI Taxonomy" id="571177"/>
    <lineage>
        <taxon>Bacteria</taxon>
        <taxon>Pseudomonadati</taxon>
        <taxon>Thermodesulfobacteriota</taxon>
        <taxon>Desulfobacteria</taxon>
        <taxon>Desulfobacterales</taxon>
        <taxon>Desulfosarcinaceae</taxon>
        <taxon>Desulfosarcina</taxon>
    </lineage>
</organism>
<dbReference type="KEGG" id="dalk:DSCA_53500"/>
<gene>
    <name evidence="3" type="ORF">DSCA_53500</name>
</gene>
<feature type="region of interest" description="Disordered" evidence="1">
    <location>
        <begin position="168"/>
        <end position="188"/>
    </location>
</feature>
<dbReference type="SUPFAM" id="SSF55729">
    <property type="entry name" value="Acyl-CoA N-acyltransferases (Nat)"/>
    <property type="match status" value="1"/>
</dbReference>
<keyword evidence="4" id="KW-1185">Reference proteome</keyword>
<evidence type="ECO:0000259" key="2">
    <source>
        <dbReference type="PROSITE" id="PS51186"/>
    </source>
</evidence>
<name>A0A5K7YSY7_9BACT</name>
<dbReference type="GO" id="GO:0016747">
    <property type="term" value="F:acyltransferase activity, transferring groups other than amino-acyl groups"/>
    <property type="evidence" value="ECO:0007669"/>
    <property type="project" value="InterPro"/>
</dbReference>
<dbReference type="AlphaFoldDB" id="A0A5K7YSY7"/>
<dbReference type="Proteomes" id="UP000427906">
    <property type="component" value="Chromosome"/>
</dbReference>
<dbReference type="InterPro" id="IPR016181">
    <property type="entry name" value="Acyl_CoA_acyltransferase"/>
</dbReference>
<dbReference type="OrthoDB" id="9786032at2"/>
<dbReference type="RefSeq" id="WP_155319260.1">
    <property type="nucleotide sequence ID" value="NZ_AP021874.1"/>
</dbReference>
<dbReference type="InterPro" id="IPR000182">
    <property type="entry name" value="GNAT_dom"/>
</dbReference>
<proteinExistence type="predicted"/>
<dbReference type="EMBL" id="AP021874">
    <property type="protein sequence ID" value="BBO71420.1"/>
    <property type="molecule type" value="Genomic_DNA"/>
</dbReference>
<protein>
    <recommendedName>
        <fullName evidence="2">N-acetyltransferase domain-containing protein</fullName>
    </recommendedName>
</protein>
<dbReference type="CDD" id="cd04301">
    <property type="entry name" value="NAT_SF"/>
    <property type="match status" value="1"/>
</dbReference>
<evidence type="ECO:0000313" key="3">
    <source>
        <dbReference type="EMBL" id="BBO71420.1"/>
    </source>
</evidence>
<feature type="domain" description="N-acetyltransferase" evidence="2">
    <location>
        <begin position="2"/>
        <end position="152"/>
    </location>
</feature>
<accession>A0A5K7YSY7</accession>
<reference evidence="3 4" key="1">
    <citation type="submission" date="2019-11" db="EMBL/GenBank/DDBJ databases">
        <title>Comparative genomics of hydrocarbon-degrading Desulfosarcina strains.</title>
        <authorList>
            <person name="Watanabe M."/>
            <person name="Kojima H."/>
            <person name="Fukui M."/>
        </authorList>
    </citation>
    <scope>NUCLEOTIDE SEQUENCE [LARGE SCALE GENOMIC DNA]</scope>
    <source>
        <strain evidence="3 4">PL12</strain>
    </source>
</reference>
<evidence type="ECO:0000256" key="1">
    <source>
        <dbReference type="SAM" id="MobiDB-lite"/>
    </source>
</evidence>
<dbReference type="Pfam" id="PF00583">
    <property type="entry name" value="Acetyltransf_1"/>
    <property type="match status" value="1"/>
</dbReference>
<sequence length="188" mass="21080">MIIIQKAEEIDLEALRLCAISAFVDDERYKPDYAKPGSPPGNDKIHCHMNWLRNHDYFKCVVHDKIAGGCIVKIHPDHYELFGIFLSRIFIGKGIGSKLLRGVMNLYPNESLWVLETPDYSIRNHHFYERNGFVLNKKIKPDPNLGYGFFLYKTSAIGIGSSLAATPSHTTGHTGHVSGGPAGQNRSR</sequence>
<dbReference type="PROSITE" id="PS51186">
    <property type="entry name" value="GNAT"/>
    <property type="match status" value="1"/>
</dbReference>